<organism evidence="1">
    <name type="scientific">Mesocestoides corti</name>
    <name type="common">Flatworm</name>
    <dbReference type="NCBI Taxonomy" id="53468"/>
    <lineage>
        <taxon>Eukaryota</taxon>
        <taxon>Metazoa</taxon>
        <taxon>Spiralia</taxon>
        <taxon>Lophotrochozoa</taxon>
        <taxon>Platyhelminthes</taxon>
        <taxon>Cestoda</taxon>
        <taxon>Eucestoda</taxon>
        <taxon>Cyclophyllidea</taxon>
        <taxon>Mesocestoididae</taxon>
        <taxon>Mesocestoides</taxon>
    </lineage>
</organism>
<evidence type="ECO:0000313" key="1">
    <source>
        <dbReference type="WBParaSite" id="MCU_014551-RA"/>
    </source>
</evidence>
<proteinExistence type="predicted"/>
<protein>
    <submittedName>
        <fullName evidence="1">Uncharacterized protein</fullName>
    </submittedName>
</protein>
<reference evidence="1" key="1">
    <citation type="submission" date="2019-11" db="UniProtKB">
        <authorList>
            <consortium name="WormBaseParasite"/>
        </authorList>
    </citation>
    <scope>IDENTIFICATION</scope>
</reference>
<dbReference type="WBParaSite" id="MCU_014551-RA">
    <property type="protein sequence ID" value="MCU_014551-RA"/>
    <property type="gene ID" value="MCU_014551"/>
</dbReference>
<dbReference type="AlphaFoldDB" id="A0A5K3G7L5"/>
<sequence>MEALELLEKQLRLEDQSPKTTGGREIDFQERQGFEISSCRPAPAQTTQRAQYFNLPDEQIDFISAAATACKLCPTLDEQRSIMKETEKFLNELVDIL</sequence>
<accession>A0A5K3G7L5</accession>
<name>A0A5K3G7L5_MESCO</name>